<feature type="non-terminal residue" evidence="2">
    <location>
        <position position="444"/>
    </location>
</feature>
<feature type="region of interest" description="Disordered" evidence="1">
    <location>
        <begin position="180"/>
        <end position="244"/>
    </location>
</feature>
<feature type="compositionally biased region" description="Basic residues" evidence="1">
    <location>
        <begin position="181"/>
        <end position="192"/>
    </location>
</feature>
<comment type="caution">
    <text evidence="2">The sequence shown here is derived from an EMBL/GenBank/DDBJ whole genome shotgun (WGS) entry which is preliminary data.</text>
</comment>
<dbReference type="OrthoDB" id="8197684at2759"/>
<feature type="compositionally biased region" description="Polar residues" evidence="1">
    <location>
        <begin position="317"/>
        <end position="331"/>
    </location>
</feature>
<reference evidence="2 3" key="1">
    <citation type="submission" date="2015-09" db="EMBL/GenBank/DDBJ databases">
        <title>Draft genome of the scarab beetle Oryctes borbonicus.</title>
        <authorList>
            <person name="Meyer J.M."/>
            <person name="Markov G.V."/>
            <person name="Baskaran P."/>
            <person name="Herrmann M."/>
            <person name="Sommer R.J."/>
            <person name="Roedelsperger C."/>
        </authorList>
    </citation>
    <scope>NUCLEOTIDE SEQUENCE [LARGE SCALE GENOMIC DNA]</scope>
    <source>
        <strain evidence="2">OB123</strain>
        <tissue evidence="2">Whole animal</tissue>
    </source>
</reference>
<organism evidence="2 3">
    <name type="scientific">Oryctes borbonicus</name>
    <dbReference type="NCBI Taxonomy" id="1629725"/>
    <lineage>
        <taxon>Eukaryota</taxon>
        <taxon>Metazoa</taxon>
        <taxon>Ecdysozoa</taxon>
        <taxon>Arthropoda</taxon>
        <taxon>Hexapoda</taxon>
        <taxon>Insecta</taxon>
        <taxon>Pterygota</taxon>
        <taxon>Neoptera</taxon>
        <taxon>Endopterygota</taxon>
        <taxon>Coleoptera</taxon>
        <taxon>Polyphaga</taxon>
        <taxon>Scarabaeiformia</taxon>
        <taxon>Scarabaeidae</taxon>
        <taxon>Dynastinae</taxon>
        <taxon>Oryctes</taxon>
    </lineage>
</organism>
<feature type="region of interest" description="Disordered" evidence="1">
    <location>
        <begin position="266"/>
        <end position="345"/>
    </location>
</feature>
<accession>A0A0T6ATF3</accession>
<evidence type="ECO:0000256" key="1">
    <source>
        <dbReference type="SAM" id="MobiDB-lite"/>
    </source>
</evidence>
<evidence type="ECO:0000313" key="3">
    <source>
        <dbReference type="Proteomes" id="UP000051574"/>
    </source>
</evidence>
<dbReference type="AlphaFoldDB" id="A0A0T6ATF3"/>
<gene>
    <name evidence="2" type="ORF">AMK59_7134</name>
</gene>
<evidence type="ECO:0000313" key="2">
    <source>
        <dbReference type="EMBL" id="KRT78364.1"/>
    </source>
</evidence>
<feature type="compositionally biased region" description="Basic residues" evidence="1">
    <location>
        <begin position="229"/>
        <end position="240"/>
    </location>
</feature>
<dbReference type="EMBL" id="LJIG01022857">
    <property type="protein sequence ID" value="KRT78364.1"/>
    <property type="molecule type" value="Genomic_DNA"/>
</dbReference>
<dbReference type="Proteomes" id="UP000051574">
    <property type="component" value="Unassembled WGS sequence"/>
</dbReference>
<feature type="compositionally biased region" description="Polar residues" evidence="1">
    <location>
        <begin position="277"/>
        <end position="291"/>
    </location>
</feature>
<name>A0A0T6ATF3_9SCAR</name>
<sequence>VRRANKKRKQANTTPIKKVSEADKLLDDFLNENQYKLAKPKQLTPLDTLGKDEEVYLLQLTKNIDPLLLIGKTISFDGPSKLKIENNSYTSDVSTKDQYDINVMNFTNLVNLKPKGVITVQPRIKPVNSNFEMKPVNDILEIPDNLKVRHPLFGTDYEEKIKLDEDIENKLNEIVVDIDKKHKKKSKKKRRDAKNMEDGVGNEDGMNAKDDIPDVVRSLNEDVGQAPEKRKKKKESKHKAKDCDDIISQMQNEADSILSQMISDLEIPKKKRKNRSSQDLSDIGETNISSHSLHDPVGDDYAQPKKKKKKRKHQDSIELSEQKTSTPNILNQDEGKVKKSKKHSSEEFIFNTPVIQEACKEKKNKKDKKEDEIKKRHITNIVNSTMLTSEKSDSILQLDESCIPKAKTKKHKHKHKHGIETENFIDDLVKDVNVLQETTPHKKK</sequence>
<feature type="compositionally biased region" description="Basic residues" evidence="1">
    <location>
        <begin position="304"/>
        <end position="313"/>
    </location>
</feature>
<proteinExistence type="predicted"/>
<keyword evidence="3" id="KW-1185">Reference proteome</keyword>
<feature type="non-terminal residue" evidence="2">
    <location>
        <position position="1"/>
    </location>
</feature>
<protein>
    <submittedName>
        <fullName evidence="2">Uncharacterized protein</fullName>
    </submittedName>
</protein>